<keyword evidence="3" id="KW-1185">Reference proteome</keyword>
<accession>A0A8X6FFH2</accession>
<reference evidence="2" key="1">
    <citation type="submission" date="2020-07" db="EMBL/GenBank/DDBJ databases">
        <title>Multicomponent nature underlies the extraordinary mechanical properties of spider dragline silk.</title>
        <authorList>
            <person name="Kono N."/>
            <person name="Nakamura H."/>
            <person name="Mori M."/>
            <person name="Yoshida Y."/>
            <person name="Ohtoshi R."/>
            <person name="Malay A.D."/>
            <person name="Moran D.A.P."/>
            <person name="Tomita M."/>
            <person name="Numata K."/>
            <person name="Arakawa K."/>
        </authorList>
    </citation>
    <scope>NUCLEOTIDE SEQUENCE</scope>
</reference>
<dbReference type="OrthoDB" id="10062343at2759"/>
<sequence>MKKKMKADEDLKILARIRSKERMLATRKRRKEQVKQSGTRYNSLRPLGKAVAKVKQGSFRIRDQNRS</sequence>
<proteinExistence type="predicted"/>
<evidence type="ECO:0000256" key="1">
    <source>
        <dbReference type="SAM" id="MobiDB-lite"/>
    </source>
</evidence>
<dbReference type="AlphaFoldDB" id="A0A8X6FFH2"/>
<name>A0A8X6FFH2_TRICU</name>
<dbReference type="Proteomes" id="UP000887116">
    <property type="component" value="Unassembled WGS sequence"/>
</dbReference>
<organism evidence="2 3">
    <name type="scientific">Trichonephila clavata</name>
    <name type="common">Joro spider</name>
    <name type="synonym">Nephila clavata</name>
    <dbReference type="NCBI Taxonomy" id="2740835"/>
    <lineage>
        <taxon>Eukaryota</taxon>
        <taxon>Metazoa</taxon>
        <taxon>Ecdysozoa</taxon>
        <taxon>Arthropoda</taxon>
        <taxon>Chelicerata</taxon>
        <taxon>Arachnida</taxon>
        <taxon>Araneae</taxon>
        <taxon>Araneomorphae</taxon>
        <taxon>Entelegynae</taxon>
        <taxon>Araneoidea</taxon>
        <taxon>Nephilidae</taxon>
        <taxon>Trichonephila</taxon>
    </lineage>
</organism>
<dbReference type="EMBL" id="BMAO01012115">
    <property type="protein sequence ID" value="GFQ79165.1"/>
    <property type="molecule type" value="Genomic_DNA"/>
</dbReference>
<comment type="caution">
    <text evidence="2">The sequence shown here is derived from an EMBL/GenBank/DDBJ whole genome shotgun (WGS) entry which is preliminary data.</text>
</comment>
<protein>
    <submittedName>
        <fullName evidence="2">Uncharacterized protein</fullName>
    </submittedName>
</protein>
<evidence type="ECO:0000313" key="3">
    <source>
        <dbReference type="Proteomes" id="UP000887116"/>
    </source>
</evidence>
<gene>
    <name evidence="2" type="ORF">TNCT_569741</name>
</gene>
<feature type="region of interest" description="Disordered" evidence="1">
    <location>
        <begin position="23"/>
        <end position="45"/>
    </location>
</feature>
<evidence type="ECO:0000313" key="2">
    <source>
        <dbReference type="EMBL" id="GFQ79165.1"/>
    </source>
</evidence>